<organism evidence="2 3">
    <name type="scientific">Emydomyces testavorans</name>
    <dbReference type="NCBI Taxonomy" id="2070801"/>
    <lineage>
        <taxon>Eukaryota</taxon>
        <taxon>Fungi</taxon>
        <taxon>Dikarya</taxon>
        <taxon>Ascomycota</taxon>
        <taxon>Pezizomycotina</taxon>
        <taxon>Eurotiomycetes</taxon>
        <taxon>Eurotiomycetidae</taxon>
        <taxon>Onygenales</taxon>
        <taxon>Nannizziopsiaceae</taxon>
        <taxon>Emydomyces</taxon>
    </lineage>
</organism>
<gene>
    <name evidence="2" type="ORF">PRK78_002347</name>
</gene>
<evidence type="ECO:0000313" key="3">
    <source>
        <dbReference type="Proteomes" id="UP001219355"/>
    </source>
</evidence>
<dbReference type="GO" id="GO:0005739">
    <property type="term" value="C:mitochondrion"/>
    <property type="evidence" value="ECO:0007669"/>
    <property type="project" value="TreeGrafter"/>
</dbReference>
<evidence type="ECO:0000259" key="1">
    <source>
        <dbReference type="Pfam" id="PF01636"/>
    </source>
</evidence>
<feature type="domain" description="Aminoglycoside phosphotransferase" evidence="1">
    <location>
        <begin position="344"/>
        <end position="394"/>
    </location>
</feature>
<dbReference type="EMBL" id="CP120627">
    <property type="protein sequence ID" value="WEW56890.1"/>
    <property type="molecule type" value="Genomic_DNA"/>
</dbReference>
<dbReference type="PANTHER" id="PTHR36091">
    <property type="entry name" value="ALTERED INHERITANCE OF MITOCHONDRIA PROTEIN 9, MITOCHONDRIAL"/>
    <property type="match status" value="1"/>
</dbReference>
<dbReference type="Proteomes" id="UP001219355">
    <property type="component" value="Chromosome 1"/>
</dbReference>
<dbReference type="AlphaFoldDB" id="A0AAF0IGD6"/>
<dbReference type="InterPro" id="IPR011009">
    <property type="entry name" value="Kinase-like_dom_sf"/>
</dbReference>
<sequence>MVYLPRLPVTTIAYGILGHAPADILTLFDTNQLPRWQQHRQNNVSSALTLSPAWNATKEFFRFTRGRFLRNEAQELSERCVKFNVDELARIAAEACGGSQCVKVEKFADGMYNKSLLFSMDNGTQVVGKVPNPNAGSPHFTTASEVATMDFYYLGARDSKTRLGLKYIIMERSPGVQLDELWDQLDVGVRWKVVQSLAKYQKLWTDVSFPQFGSLYYKHDLIPVRSLVYTNGEAGEIVDDRFAIGPSTSRQSTEHGRLCVDFDRGPCKLVSDLIPVRKGNSCTDGVVIGNTAMEYEVASGRREMRAIEELSQFPKSPIAIYAPGTYRPSKEKKIAAINGYLKVVKYLLPLDKSIQTSHIWHDDLHAGNIFVNPDNPPEILGFIDWQAAELAPLYHHVLEPYVLDYDGPPLDSVLHRPSLEEVKKLFGSDAISQKKAEKLFAEMSLVALFRRLVQKTNQQLFRGLQFRETLNFNLLLFARNLLVDGEATYLALLEELREKWSEIPGVQEAGNPPFPIHISAEEVSIVKADCEGAAAAIDLMKEVQERAGKKYFRMQGVVDHAQFDEAKRALRNAKVEMIKEHAKNDEEVKAWNAAWPFDD</sequence>
<dbReference type="InterPro" id="IPR002575">
    <property type="entry name" value="Aminoglycoside_PTrfase"/>
</dbReference>
<protein>
    <recommendedName>
        <fullName evidence="1">Aminoglycoside phosphotransferase domain-containing protein</fullName>
    </recommendedName>
</protein>
<reference evidence="2" key="1">
    <citation type="submission" date="2023-03" db="EMBL/GenBank/DDBJ databases">
        <title>Emydomyces testavorans Genome Sequence.</title>
        <authorList>
            <person name="Hoyer L."/>
        </authorList>
    </citation>
    <scope>NUCLEOTIDE SEQUENCE</scope>
    <source>
        <strain evidence="2">16-2883</strain>
    </source>
</reference>
<dbReference type="InterPro" id="IPR051035">
    <property type="entry name" value="Mito_inheritance_9"/>
</dbReference>
<dbReference type="PANTHER" id="PTHR36091:SF2">
    <property type="entry name" value="AMINOGLYCOSIDE PHOSPHOTRANSFERASE DOMAIN-CONTAINING PROTEIN"/>
    <property type="match status" value="1"/>
</dbReference>
<dbReference type="Gene3D" id="3.90.1200.10">
    <property type="match status" value="1"/>
</dbReference>
<dbReference type="SUPFAM" id="SSF56112">
    <property type="entry name" value="Protein kinase-like (PK-like)"/>
    <property type="match status" value="1"/>
</dbReference>
<dbReference type="Pfam" id="PF01636">
    <property type="entry name" value="APH"/>
    <property type="match status" value="1"/>
</dbReference>
<name>A0AAF0IGD6_9EURO</name>
<evidence type="ECO:0000313" key="2">
    <source>
        <dbReference type="EMBL" id="WEW56890.1"/>
    </source>
</evidence>
<accession>A0AAF0IGD6</accession>
<proteinExistence type="predicted"/>
<keyword evidence="3" id="KW-1185">Reference proteome</keyword>